<proteinExistence type="predicted"/>
<name>A0A2I1G087_9GLOM</name>
<feature type="transmembrane region" description="Helical" evidence="1">
    <location>
        <begin position="12"/>
        <end position="34"/>
    </location>
</feature>
<keyword evidence="1" id="KW-1133">Transmembrane helix</keyword>
<sequence>MIAENKRSTEPFSFIILKKICSFLFIIILIFYTIGQFSQFSESTYNPNLIISQQRMDKKDTNITIILCGSTLNCTNYKERCKYGPAGYKNVDNTTITTCSQYFLGFQKKMMIEVTPINITAGYLYLEGIEIDSNNRYYTNGTFFDVESGLHYMNGYTNVVHYSPIIKKRITNKYVYGLAGGEEEGYVDFDAYLDIKTSTPDKTTLILKPKSMNIYYQKESYYDLNSITSNIGGFFGFLSGIFVFLFGEPKLAPWGFLQTHVFNCLCTRYRRKLVRKLKSKYEPIPFVSGRTKNFTLEERIQSIENLLEEYYLNTDFLNLLLEDNKDNKVYDKV</sequence>
<dbReference type="VEuPathDB" id="FungiDB:FUN_024876"/>
<dbReference type="AlphaFoldDB" id="A0A2I1G087"/>
<dbReference type="EMBL" id="LLXI01000086">
    <property type="protein sequence ID" value="PKY40021.1"/>
    <property type="molecule type" value="Genomic_DNA"/>
</dbReference>
<evidence type="ECO:0000313" key="2">
    <source>
        <dbReference type="EMBL" id="PKY40021.1"/>
    </source>
</evidence>
<keyword evidence="1" id="KW-0812">Transmembrane</keyword>
<dbReference type="VEuPathDB" id="FungiDB:RhiirFUN_024218"/>
<keyword evidence="1" id="KW-0472">Membrane</keyword>
<dbReference type="VEuPathDB" id="FungiDB:RhiirA1_470798"/>
<keyword evidence="3" id="KW-1185">Reference proteome</keyword>
<evidence type="ECO:0000256" key="1">
    <source>
        <dbReference type="SAM" id="Phobius"/>
    </source>
</evidence>
<evidence type="ECO:0000313" key="3">
    <source>
        <dbReference type="Proteomes" id="UP000234323"/>
    </source>
</evidence>
<protein>
    <submittedName>
        <fullName evidence="2">Uncharacterized protein</fullName>
    </submittedName>
</protein>
<comment type="caution">
    <text evidence="2">The sequence shown here is derived from an EMBL/GenBank/DDBJ whole genome shotgun (WGS) entry which is preliminary data.</text>
</comment>
<gene>
    <name evidence="2" type="ORF">RhiirA4_453319</name>
</gene>
<accession>A0A2I1G087</accession>
<reference evidence="2 3" key="1">
    <citation type="submission" date="2015-10" db="EMBL/GenBank/DDBJ databases">
        <title>Genome analyses suggest a sexual origin of heterokaryosis in a supposedly ancient asexual fungus.</title>
        <authorList>
            <person name="Ropars J."/>
            <person name="Sedzielewska K."/>
            <person name="Noel J."/>
            <person name="Charron P."/>
            <person name="Farinelli L."/>
            <person name="Marton T."/>
            <person name="Kruger M."/>
            <person name="Pelin A."/>
            <person name="Brachmann A."/>
            <person name="Corradi N."/>
        </authorList>
    </citation>
    <scope>NUCLEOTIDE SEQUENCE [LARGE SCALE GENOMIC DNA]</scope>
    <source>
        <strain evidence="2 3">A4</strain>
    </source>
</reference>
<organism evidence="2 3">
    <name type="scientific">Rhizophagus irregularis</name>
    <dbReference type="NCBI Taxonomy" id="588596"/>
    <lineage>
        <taxon>Eukaryota</taxon>
        <taxon>Fungi</taxon>
        <taxon>Fungi incertae sedis</taxon>
        <taxon>Mucoromycota</taxon>
        <taxon>Glomeromycotina</taxon>
        <taxon>Glomeromycetes</taxon>
        <taxon>Glomerales</taxon>
        <taxon>Glomeraceae</taxon>
        <taxon>Rhizophagus</taxon>
    </lineage>
</organism>
<dbReference type="Proteomes" id="UP000234323">
    <property type="component" value="Unassembled WGS sequence"/>
</dbReference>